<accession>A0A5B0GA57</accession>
<keyword evidence="4" id="KW-1185">Reference proteome</keyword>
<dbReference type="InterPro" id="IPR037873">
    <property type="entry name" value="BamE-like"/>
</dbReference>
<feature type="signal peptide" evidence="2">
    <location>
        <begin position="1"/>
        <end position="19"/>
    </location>
</feature>
<gene>
    <name evidence="3" type="ORF">FVF58_43055</name>
</gene>
<comment type="caution">
    <text evidence="3">The sequence shown here is derived from an EMBL/GenBank/DDBJ whole genome shotgun (WGS) entry which is preliminary data.</text>
</comment>
<protein>
    <recommendedName>
        <fullName evidence="5">Beta-barrel assembly machine subunit BamE</fullName>
    </recommendedName>
</protein>
<keyword evidence="1 2" id="KW-0732">Signal</keyword>
<dbReference type="Gene3D" id="3.30.1450.10">
    <property type="match status" value="1"/>
</dbReference>
<proteinExistence type="predicted"/>
<feature type="chain" id="PRO_5022802967" description="Beta-barrel assembly machine subunit BamE" evidence="2">
    <location>
        <begin position="20"/>
        <end position="127"/>
    </location>
</feature>
<evidence type="ECO:0000313" key="4">
    <source>
        <dbReference type="Proteomes" id="UP000325273"/>
    </source>
</evidence>
<name>A0A5B0GA57_9BURK</name>
<dbReference type="PROSITE" id="PS51257">
    <property type="entry name" value="PROKAR_LIPOPROTEIN"/>
    <property type="match status" value="1"/>
</dbReference>
<dbReference type="Proteomes" id="UP000325273">
    <property type="component" value="Unassembled WGS sequence"/>
</dbReference>
<dbReference type="AlphaFoldDB" id="A0A5B0GA57"/>
<reference evidence="3 4" key="1">
    <citation type="submission" date="2019-08" db="EMBL/GenBank/DDBJ databases">
        <title>Paraburkholderia sp. DCY113.</title>
        <authorList>
            <person name="Kang J."/>
        </authorList>
    </citation>
    <scope>NUCLEOTIDE SEQUENCE [LARGE SCALE GENOMIC DNA]</scope>
    <source>
        <strain evidence="3 4">DCY113</strain>
    </source>
</reference>
<evidence type="ECO:0008006" key="5">
    <source>
        <dbReference type="Google" id="ProtNLM"/>
    </source>
</evidence>
<evidence type="ECO:0000313" key="3">
    <source>
        <dbReference type="EMBL" id="KAA0998920.1"/>
    </source>
</evidence>
<dbReference type="RefSeq" id="WP_149675705.1">
    <property type="nucleotide sequence ID" value="NZ_VTUZ01000052.1"/>
</dbReference>
<evidence type="ECO:0000256" key="1">
    <source>
        <dbReference type="ARBA" id="ARBA00022729"/>
    </source>
</evidence>
<evidence type="ECO:0000256" key="2">
    <source>
        <dbReference type="SAM" id="SignalP"/>
    </source>
</evidence>
<organism evidence="3 4">
    <name type="scientific">Paraburkholderia panacisoli</name>
    <dbReference type="NCBI Taxonomy" id="2603818"/>
    <lineage>
        <taxon>Bacteria</taxon>
        <taxon>Pseudomonadati</taxon>
        <taxon>Pseudomonadota</taxon>
        <taxon>Betaproteobacteria</taxon>
        <taxon>Burkholderiales</taxon>
        <taxon>Burkholderiaceae</taxon>
        <taxon>Paraburkholderia</taxon>
    </lineage>
</organism>
<dbReference type="EMBL" id="VTUZ01000052">
    <property type="protein sequence ID" value="KAA0998920.1"/>
    <property type="molecule type" value="Genomic_DNA"/>
</dbReference>
<sequence length="127" mass="13856">MKKIAVLALALVLAGCAGTGNESLRSESEATVSTKIAEGKTTKQEIRARFGSPQKTEFTDAGLEVWRYEFAKMHSDGVNFIPVVNWFGSSQSGEKKELVVLFDSSNVVKRYSMSVSDVSVKTGIFNQ</sequence>